<reference evidence="3" key="1">
    <citation type="submission" date="2016-10" db="EMBL/GenBank/DDBJ databases">
        <title>Sequence of Gallionella enrichment culture.</title>
        <authorList>
            <person name="Poehlein A."/>
            <person name="Muehling M."/>
            <person name="Daniel R."/>
        </authorList>
    </citation>
    <scope>NUCLEOTIDE SEQUENCE</scope>
</reference>
<keyword evidence="1 3" id="KW-0456">Lyase</keyword>
<sequence>MSILDRILGFFGSKESVASASAPAKPRSGPVIDRVLVGEALVIDNRPDGSGLDLLNVAHIDLIIGPRGSAAERSFTRALTTQRKGVNGLLAVVAPNMMAKPSTVMFNKVTIKNGKQAVQMFGPAQRGVSMAVMDCVADGTIPAEEADDVFICVGVFIDHKADIDERIQDWNYKATKQAIKSAVAGEPRAADVVRKYKDPMNAHPFQAK</sequence>
<dbReference type="InterPro" id="IPR014826">
    <property type="entry name" value="HCHO-activating_enzyme"/>
</dbReference>
<evidence type="ECO:0000259" key="2">
    <source>
        <dbReference type="Pfam" id="PF08714"/>
    </source>
</evidence>
<dbReference type="AlphaFoldDB" id="A0A1J5QCN1"/>
<dbReference type="Gene3D" id="3.30.230.60">
    <property type="entry name" value="Formaldehyde-activating enzyme"/>
    <property type="match status" value="1"/>
</dbReference>
<dbReference type="InterPro" id="IPR020568">
    <property type="entry name" value="Ribosomal_Su5_D2-typ_SF"/>
</dbReference>
<dbReference type="NCBIfam" id="TIGR03126">
    <property type="entry name" value="one_C_fae"/>
    <property type="match status" value="1"/>
</dbReference>
<dbReference type="Pfam" id="PF08714">
    <property type="entry name" value="Fae"/>
    <property type="match status" value="1"/>
</dbReference>
<accession>A0A1J5QCN1</accession>
<proteinExistence type="predicted"/>
<evidence type="ECO:0000256" key="1">
    <source>
        <dbReference type="ARBA" id="ARBA00023239"/>
    </source>
</evidence>
<gene>
    <name evidence="3" type="primary">fae_8</name>
    <name evidence="3" type="ORF">GALL_368710</name>
</gene>
<comment type="caution">
    <text evidence="3">The sequence shown here is derived from an EMBL/GenBank/DDBJ whole genome shotgun (WGS) entry which is preliminary data.</text>
</comment>
<dbReference type="SUPFAM" id="SSF54211">
    <property type="entry name" value="Ribosomal protein S5 domain 2-like"/>
    <property type="match status" value="1"/>
</dbReference>
<dbReference type="EC" id="4.2.1.147" evidence="3"/>
<protein>
    <submittedName>
        <fullName evidence="3">5,6,7,8-tetrahydromethanopterin hydro-lyase</fullName>
        <ecNumber evidence="3">4.2.1.147</ecNumber>
    </submittedName>
</protein>
<name>A0A1J5QCN1_9ZZZZ</name>
<evidence type="ECO:0000313" key="3">
    <source>
        <dbReference type="EMBL" id="OIQ81369.1"/>
    </source>
</evidence>
<dbReference type="GO" id="GO:0016840">
    <property type="term" value="F:carbon-nitrogen lyase activity"/>
    <property type="evidence" value="ECO:0007669"/>
    <property type="project" value="InterPro"/>
</dbReference>
<feature type="domain" description="Formaldehyde-activating enzyme" evidence="2">
    <location>
        <begin position="37"/>
        <end position="198"/>
    </location>
</feature>
<organism evidence="3">
    <name type="scientific">mine drainage metagenome</name>
    <dbReference type="NCBI Taxonomy" id="410659"/>
    <lineage>
        <taxon>unclassified sequences</taxon>
        <taxon>metagenomes</taxon>
        <taxon>ecological metagenomes</taxon>
    </lineage>
</organism>
<dbReference type="EMBL" id="MLJW01000933">
    <property type="protein sequence ID" value="OIQ81369.1"/>
    <property type="molecule type" value="Genomic_DNA"/>
</dbReference>
<dbReference type="InterPro" id="IPR037075">
    <property type="entry name" value="HCHO-activating_enzyme_sf"/>
</dbReference>
<dbReference type="GO" id="GO:0016051">
    <property type="term" value="P:carbohydrate biosynthetic process"/>
    <property type="evidence" value="ECO:0007669"/>
    <property type="project" value="InterPro"/>
</dbReference>